<protein>
    <recommendedName>
        <fullName evidence="2">DUF6708 domain-containing protein</fullName>
    </recommendedName>
</protein>
<sequence length="256" mass="29296">MTAPKLRPPCSGWIADLPEPSCTPTALLALEGNAPNHLDDIYLELSRGSARARGIYFWMGIIMAIAGIYILIAPPHFYLFSDPFIVFSGLLCLTICIWLAAMCIRMDISVPRDLPLRFNRARRRLYAYNFNDRWWNPFERRCVVPVAYDWSQVRAERWHKRAFTPQGVPIFQWGVELSIVEPGTNKVIDRFPLSAMGADEFAWAYICTYMQQGPSALPPPDPPRDHNDVPWYNIGLRLAPEVKWPADMDLESRTAP</sequence>
<comment type="caution">
    <text evidence="3">The sequence shown here is derived from an EMBL/GenBank/DDBJ whole genome shotgun (WGS) entry which is preliminary data.</text>
</comment>
<evidence type="ECO:0000256" key="1">
    <source>
        <dbReference type="SAM" id="Phobius"/>
    </source>
</evidence>
<dbReference type="AlphaFoldDB" id="A0ABD4Z273"/>
<dbReference type="RefSeq" id="WP_279992058.1">
    <property type="nucleotide sequence ID" value="NZ_JAOBZK010000056.1"/>
</dbReference>
<proteinExistence type="predicted"/>
<gene>
    <name evidence="3" type="ORF">N5C72_25415</name>
</gene>
<evidence type="ECO:0000313" key="3">
    <source>
        <dbReference type="EMBL" id="MDH1181429.1"/>
    </source>
</evidence>
<feature type="transmembrane region" description="Helical" evidence="1">
    <location>
        <begin position="55"/>
        <end position="72"/>
    </location>
</feature>
<feature type="domain" description="DUF6708" evidence="2">
    <location>
        <begin position="95"/>
        <end position="256"/>
    </location>
</feature>
<evidence type="ECO:0000313" key="4">
    <source>
        <dbReference type="Proteomes" id="UP001158644"/>
    </source>
</evidence>
<keyword evidence="1" id="KW-0472">Membrane</keyword>
<accession>A0ABD4Z273</accession>
<keyword evidence="1" id="KW-0812">Transmembrane</keyword>
<keyword evidence="1" id="KW-1133">Transmembrane helix</keyword>
<evidence type="ECO:0000259" key="2">
    <source>
        <dbReference type="Pfam" id="PF20455"/>
    </source>
</evidence>
<name>A0ABD4Z273_9BURK</name>
<dbReference type="Pfam" id="PF20455">
    <property type="entry name" value="DUF6708"/>
    <property type="match status" value="1"/>
</dbReference>
<dbReference type="Proteomes" id="UP001158644">
    <property type="component" value="Unassembled WGS sequence"/>
</dbReference>
<dbReference type="InterPro" id="IPR046554">
    <property type="entry name" value="DUF6708"/>
</dbReference>
<dbReference type="EMBL" id="JAOBZK010000056">
    <property type="protein sequence ID" value="MDH1181429.1"/>
    <property type="molecule type" value="Genomic_DNA"/>
</dbReference>
<feature type="transmembrane region" description="Helical" evidence="1">
    <location>
        <begin position="84"/>
        <end position="104"/>
    </location>
</feature>
<reference evidence="3 4" key="1">
    <citation type="submission" date="2022-09" db="EMBL/GenBank/DDBJ databases">
        <title>Intensive care unit water sources are persistently colonized with multi-drug resistant bacteria and are the site of extensive horizontal gene transfer of antibiotic resistance genes.</title>
        <authorList>
            <person name="Diorio-Toth L."/>
        </authorList>
    </citation>
    <scope>NUCLEOTIDE SEQUENCE [LARGE SCALE GENOMIC DNA]</scope>
    <source>
        <strain evidence="3 4">GD03967</strain>
    </source>
</reference>
<organism evidence="3 4">
    <name type="scientific">Achromobacter mucicolens</name>
    <dbReference type="NCBI Taxonomy" id="1389922"/>
    <lineage>
        <taxon>Bacteria</taxon>
        <taxon>Pseudomonadati</taxon>
        <taxon>Pseudomonadota</taxon>
        <taxon>Betaproteobacteria</taxon>
        <taxon>Burkholderiales</taxon>
        <taxon>Alcaligenaceae</taxon>
        <taxon>Achromobacter</taxon>
    </lineage>
</organism>